<dbReference type="Gene3D" id="1.10.10.10">
    <property type="entry name" value="Winged helix-like DNA-binding domain superfamily/Winged helix DNA-binding domain"/>
    <property type="match status" value="1"/>
</dbReference>
<dbReference type="AlphaFoldDB" id="A0A160TAR3"/>
<dbReference type="EMBL" id="CZQC01000018">
    <property type="protein sequence ID" value="CUS40518.1"/>
    <property type="molecule type" value="Genomic_DNA"/>
</dbReference>
<dbReference type="SUPFAM" id="SSF53850">
    <property type="entry name" value="Periplasmic binding protein-like II"/>
    <property type="match status" value="1"/>
</dbReference>
<dbReference type="GO" id="GO:0003700">
    <property type="term" value="F:DNA-binding transcription factor activity"/>
    <property type="evidence" value="ECO:0007669"/>
    <property type="project" value="InterPro"/>
</dbReference>
<dbReference type="PANTHER" id="PTHR30537:SF10">
    <property type="entry name" value="TRANSCRIPTIONAL REGULATOR-RELATED"/>
    <property type="match status" value="1"/>
</dbReference>
<dbReference type="PRINTS" id="PR00039">
    <property type="entry name" value="HTHLYSR"/>
</dbReference>
<dbReference type="InterPro" id="IPR005119">
    <property type="entry name" value="LysR_subst-bd"/>
</dbReference>
<dbReference type="Gene3D" id="3.40.190.290">
    <property type="match status" value="1"/>
</dbReference>
<evidence type="ECO:0000313" key="6">
    <source>
        <dbReference type="EMBL" id="CUS40518.1"/>
    </source>
</evidence>
<keyword evidence="4" id="KW-0804">Transcription</keyword>
<keyword evidence="2" id="KW-0805">Transcription regulation</keyword>
<dbReference type="FunFam" id="3.40.190.290:FF:000001">
    <property type="entry name" value="Transcriptional regulator, LysR family"/>
    <property type="match status" value="1"/>
</dbReference>
<dbReference type="Pfam" id="PF03466">
    <property type="entry name" value="LysR_substrate"/>
    <property type="match status" value="1"/>
</dbReference>
<feature type="domain" description="HTH lysR-type" evidence="5">
    <location>
        <begin position="10"/>
        <end position="59"/>
    </location>
</feature>
<dbReference type="InterPro" id="IPR036390">
    <property type="entry name" value="WH_DNA-bd_sf"/>
</dbReference>
<gene>
    <name evidence="6" type="ORF">MGWOODY_Tha473</name>
</gene>
<sequence length="288" mass="32264">MANWQGVAEFVAVAESQSFTRAAVQLNVSTAHISRQVRDLEQRLGSELLYRTTRRVSLTEAGQIYYQHCRPLLDGLGNAERAVGNLQTIPQGLLRITAPVTYGERHITPLINRFLQQHPKVTIHCELTNQQLDLIESNYDLAIRLGRLENSDLIAKRLGSRQLWTCASPAYLAAHGEPHTLSELSHHQCLVGTLNHWRFNNAGQDQMLRVEGVLRCNSGEALLDAALCDLGIVQLPDYYVTTAIASGKLVSVLNSYQPENEGIWALYPPGRQHSPKVRMLIDYLVEHL</sequence>
<evidence type="ECO:0000256" key="1">
    <source>
        <dbReference type="ARBA" id="ARBA00009437"/>
    </source>
</evidence>
<organism evidence="6">
    <name type="scientific">hydrothermal vent metagenome</name>
    <dbReference type="NCBI Taxonomy" id="652676"/>
    <lineage>
        <taxon>unclassified sequences</taxon>
        <taxon>metagenomes</taxon>
        <taxon>ecological metagenomes</taxon>
    </lineage>
</organism>
<dbReference type="InterPro" id="IPR058163">
    <property type="entry name" value="LysR-type_TF_proteobact-type"/>
</dbReference>
<dbReference type="GO" id="GO:0043565">
    <property type="term" value="F:sequence-specific DNA binding"/>
    <property type="evidence" value="ECO:0007669"/>
    <property type="project" value="TreeGrafter"/>
</dbReference>
<protein>
    <submittedName>
        <fullName evidence="6">Transcriptional regulator, LysR family, in formaldehyde detoxification operon</fullName>
    </submittedName>
</protein>
<dbReference type="PROSITE" id="PS50931">
    <property type="entry name" value="HTH_LYSR"/>
    <property type="match status" value="1"/>
</dbReference>
<accession>A0A160TAR3</accession>
<dbReference type="InterPro" id="IPR000847">
    <property type="entry name" value="LysR_HTH_N"/>
</dbReference>
<dbReference type="Pfam" id="PF00126">
    <property type="entry name" value="HTH_1"/>
    <property type="match status" value="1"/>
</dbReference>
<dbReference type="InterPro" id="IPR036388">
    <property type="entry name" value="WH-like_DNA-bd_sf"/>
</dbReference>
<evidence type="ECO:0000259" key="5">
    <source>
        <dbReference type="PROSITE" id="PS50931"/>
    </source>
</evidence>
<keyword evidence="3" id="KW-0238">DNA-binding</keyword>
<dbReference type="GO" id="GO:0006351">
    <property type="term" value="P:DNA-templated transcription"/>
    <property type="evidence" value="ECO:0007669"/>
    <property type="project" value="TreeGrafter"/>
</dbReference>
<evidence type="ECO:0000256" key="2">
    <source>
        <dbReference type="ARBA" id="ARBA00023015"/>
    </source>
</evidence>
<reference evidence="6" key="1">
    <citation type="submission" date="2015-10" db="EMBL/GenBank/DDBJ databases">
        <authorList>
            <person name="Gilbert D.G."/>
        </authorList>
    </citation>
    <scope>NUCLEOTIDE SEQUENCE</scope>
</reference>
<evidence type="ECO:0000256" key="4">
    <source>
        <dbReference type="ARBA" id="ARBA00023163"/>
    </source>
</evidence>
<evidence type="ECO:0000256" key="3">
    <source>
        <dbReference type="ARBA" id="ARBA00023125"/>
    </source>
</evidence>
<name>A0A160TAR3_9ZZZZ</name>
<comment type="similarity">
    <text evidence="1">Belongs to the LysR transcriptional regulatory family.</text>
</comment>
<dbReference type="FunFam" id="1.10.10.10:FF:000001">
    <property type="entry name" value="LysR family transcriptional regulator"/>
    <property type="match status" value="1"/>
</dbReference>
<proteinExistence type="inferred from homology"/>
<dbReference type="PANTHER" id="PTHR30537">
    <property type="entry name" value="HTH-TYPE TRANSCRIPTIONAL REGULATOR"/>
    <property type="match status" value="1"/>
</dbReference>
<dbReference type="SUPFAM" id="SSF46785">
    <property type="entry name" value="Winged helix' DNA-binding domain"/>
    <property type="match status" value="1"/>
</dbReference>